<accession>A0ABV8KEA9</accession>
<dbReference type="InterPro" id="IPR005545">
    <property type="entry name" value="YCII"/>
</dbReference>
<organism evidence="3 4">
    <name type="scientific">Paenibacillus xanthanilyticus</name>
    <dbReference type="NCBI Taxonomy" id="1783531"/>
    <lineage>
        <taxon>Bacteria</taxon>
        <taxon>Bacillati</taxon>
        <taxon>Bacillota</taxon>
        <taxon>Bacilli</taxon>
        <taxon>Bacillales</taxon>
        <taxon>Paenibacillaceae</taxon>
        <taxon>Paenibacillus</taxon>
    </lineage>
</organism>
<sequence>MLFMMIIKASNHSEAGQLPSAELMEAMRQYNEELVRAGVRVAAKGLHPSSSGMRFSFVRPGEKPVVTEGPFAATNELIAGFFLIEVKSKEEAIEWAMRMPDPQGHGEGQVELRQVFEDPES</sequence>
<gene>
    <name evidence="3" type="ORF">ACFOZ8_31940</name>
</gene>
<evidence type="ECO:0000256" key="1">
    <source>
        <dbReference type="ARBA" id="ARBA00007689"/>
    </source>
</evidence>
<dbReference type="RefSeq" id="WP_377722776.1">
    <property type="nucleotide sequence ID" value="NZ_JBHSAM010000036.1"/>
</dbReference>
<dbReference type="EMBL" id="JBHSAM010000036">
    <property type="protein sequence ID" value="MFC4104242.1"/>
    <property type="molecule type" value="Genomic_DNA"/>
</dbReference>
<evidence type="ECO:0000313" key="4">
    <source>
        <dbReference type="Proteomes" id="UP001595715"/>
    </source>
</evidence>
<dbReference type="Gene3D" id="3.30.70.1060">
    <property type="entry name" value="Dimeric alpha+beta barrel"/>
    <property type="match status" value="1"/>
</dbReference>
<evidence type="ECO:0000259" key="2">
    <source>
        <dbReference type="Pfam" id="PF03795"/>
    </source>
</evidence>
<evidence type="ECO:0000313" key="3">
    <source>
        <dbReference type="EMBL" id="MFC4104242.1"/>
    </source>
</evidence>
<reference evidence="4" key="1">
    <citation type="journal article" date="2019" name="Int. J. Syst. Evol. Microbiol.">
        <title>The Global Catalogue of Microorganisms (GCM) 10K type strain sequencing project: providing services to taxonomists for standard genome sequencing and annotation.</title>
        <authorList>
            <consortium name="The Broad Institute Genomics Platform"/>
            <consortium name="The Broad Institute Genome Sequencing Center for Infectious Disease"/>
            <person name="Wu L."/>
            <person name="Ma J."/>
        </authorList>
    </citation>
    <scope>NUCLEOTIDE SEQUENCE [LARGE SCALE GENOMIC DNA]</scope>
    <source>
        <strain evidence="4">IBRC-M 10987</strain>
    </source>
</reference>
<protein>
    <submittedName>
        <fullName evidence="3">YciI family protein</fullName>
    </submittedName>
</protein>
<proteinExistence type="inferred from homology"/>
<feature type="domain" description="YCII-related" evidence="2">
    <location>
        <begin position="1"/>
        <end position="116"/>
    </location>
</feature>
<dbReference type="PANTHER" id="PTHR35174:SF4">
    <property type="entry name" value="BLL7163 PROTEIN"/>
    <property type="match status" value="1"/>
</dbReference>
<name>A0ABV8KEA9_9BACL</name>
<dbReference type="Proteomes" id="UP001595715">
    <property type="component" value="Unassembled WGS sequence"/>
</dbReference>
<comment type="caution">
    <text evidence="3">The sequence shown here is derived from an EMBL/GenBank/DDBJ whole genome shotgun (WGS) entry which is preliminary data.</text>
</comment>
<dbReference type="InterPro" id="IPR011008">
    <property type="entry name" value="Dimeric_a/b-barrel"/>
</dbReference>
<comment type="similarity">
    <text evidence="1">Belongs to the YciI family.</text>
</comment>
<dbReference type="SUPFAM" id="SSF54909">
    <property type="entry name" value="Dimeric alpha+beta barrel"/>
    <property type="match status" value="1"/>
</dbReference>
<dbReference type="Pfam" id="PF03795">
    <property type="entry name" value="YCII"/>
    <property type="match status" value="1"/>
</dbReference>
<dbReference type="PANTHER" id="PTHR35174">
    <property type="entry name" value="BLL7171 PROTEIN-RELATED"/>
    <property type="match status" value="1"/>
</dbReference>
<keyword evidence="4" id="KW-1185">Reference proteome</keyword>